<dbReference type="SMART" id="SM00862">
    <property type="entry name" value="Trans_reg_C"/>
    <property type="match status" value="1"/>
</dbReference>
<evidence type="ECO:0000259" key="7">
    <source>
        <dbReference type="SMART" id="SM00862"/>
    </source>
</evidence>
<dbReference type="PANTHER" id="PTHR35807:SF1">
    <property type="entry name" value="TRANSCRIPTIONAL REGULATOR REDD"/>
    <property type="match status" value="1"/>
</dbReference>
<dbReference type="SMART" id="SM00028">
    <property type="entry name" value="TPR"/>
    <property type="match status" value="5"/>
</dbReference>
<dbReference type="SUPFAM" id="SSF48452">
    <property type="entry name" value="TPR-like"/>
    <property type="match status" value="2"/>
</dbReference>
<sequence length="951" mass="103511">MTVEFRLLGEIEATVDGRPVDVGSAKGRCLLAVLLIDVDHPVSVDRLVDRVWGGQRVPRRPAAIVQSYLSRLRRGLAPAAGVRIVRLSNGYRLTADPRTVDLHDFRRLTRDARAAPRDEDAEELYERALALWRGDPFGSLDVPWLNVVRSTLVDELHAARLDLVDVRLRLGDHAALLADLAARARRHPLDERVAGQLMLALHRSGRSADALAHYDGLRRRLVEELGTDPGAPIRRLHQQIITADPAPALARTPTDASPGPSPGFSLGPPGGTPVPRQLPSAPRLFAGRAAELAFLTTTLGRHVDAGTTVVITAIGGIGGIGKTWLALHWAHRNLDRFPDGQLFVNLRGFDPLDAPIPPATVVRRFLDALGVVPAAVPVDLDAQFGLYRSLVSGRRMLIVLDNARDSAQVVPLLPGSPTCAVLVTSRSRLTGLCANHSAFAADLDRLSDGEARNLLVRRLGRDRVDAEPGAAAELLDCCAGLPLALGVVAARAAAHPDFPLATLAAELRDVANRLDALDTGDLTANVRSVLACSYQALDAVAARVFALLGVAPGPDLGLLAAASLCALPVARCRNVLRELEEMHLVQQHVPDRYRMHDLVRLYAAEQGRQDLSADERDAALHRLVDCYTHTAYAGDRLLEPHRPPIGLDPPAEGCAPARLADADAAAGWFAVEGSCLVAAQQAAADRGWHTEVWRLSWVLHTFRGRQGLFHDLIDGWRVGLAAARELDALGPQIQAHRHLGTAHSRIRRHQLGFEHLGQALALAELAGDLQAQAHCHHGLTAHWELVEDHEQALRHAMAALRLYRELGDPVAEARALNHAGWEYAMLGSYEDARSFCEQALTLNRQHWDSDGEAATLDSLGYIAGQTGGHTVAVRHLREALEVSRRIGNAFLEVDVLEHLGVAHLALGEHAEARTAWQRAIELCRSQRRAPDAERVQRRLDELTAAQRRQDR</sequence>
<feature type="repeat" description="TPR" evidence="5">
    <location>
        <begin position="893"/>
        <end position="926"/>
    </location>
</feature>
<evidence type="ECO:0000259" key="8">
    <source>
        <dbReference type="SMART" id="SM01043"/>
    </source>
</evidence>
<dbReference type="KEGG" id="sesp:BN6_22910"/>
<proteinExistence type="inferred from homology"/>
<accession>K0JUM5</accession>
<dbReference type="InterPro" id="IPR027417">
    <property type="entry name" value="P-loop_NTPase"/>
</dbReference>
<dbReference type="InterPro" id="IPR051677">
    <property type="entry name" value="AfsR-DnrI-RedD_regulator"/>
</dbReference>
<dbReference type="Pfam" id="PF13181">
    <property type="entry name" value="TPR_8"/>
    <property type="match status" value="1"/>
</dbReference>
<dbReference type="SUPFAM" id="SSF52540">
    <property type="entry name" value="P-loop containing nucleoside triphosphate hydrolases"/>
    <property type="match status" value="1"/>
</dbReference>
<keyword evidence="5" id="KW-0802">TPR repeat</keyword>
<dbReference type="InterPro" id="IPR005158">
    <property type="entry name" value="BTAD"/>
</dbReference>
<organism evidence="9 10">
    <name type="scientific">Saccharothrix espanaensis (strain ATCC 51144 / DSM 44229 / JCM 9112 / NBRC 15066 / NRRL 15764)</name>
    <dbReference type="NCBI Taxonomy" id="1179773"/>
    <lineage>
        <taxon>Bacteria</taxon>
        <taxon>Bacillati</taxon>
        <taxon>Actinomycetota</taxon>
        <taxon>Actinomycetes</taxon>
        <taxon>Pseudonocardiales</taxon>
        <taxon>Pseudonocardiaceae</taxon>
        <taxon>Saccharothrix</taxon>
    </lineage>
</organism>
<dbReference type="STRING" id="1179773.BN6_22910"/>
<dbReference type="Pfam" id="PF13424">
    <property type="entry name" value="TPR_12"/>
    <property type="match status" value="1"/>
</dbReference>
<dbReference type="PANTHER" id="PTHR35807">
    <property type="entry name" value="TRANSCRIPTIONAL REGULATOR REDD-RELATED"/>
    <property type="match status" value="1"/>
</dbReference>
<gene>
    <name evidence="9" type="ordered locus">BN6_22910</name>
</gene>
<keyword evidence="4" id="KW-0804">Transcription</keyword>
<evidence type="ECO:0000256" key="5">
    <source>
        <dbReference type="PROSITE-ProRule" id="PRU00339"/>
    </source>
</evidence>
<dbReference type="PRINTS" id="PR00364">
    <property type="entry name" value="DISEASERSIST"/>
</dbReference>
<feature type="domain" description="OmpR/PhoB-type" evidence="7">
    <location>
        <begin position="17"/>
        <end position="93"/>
    </location>
</feature>
<dbReference type="eggNOG" id="COG3629">
    <property type="taxonomic scope" value="Bacteria"/>
</dbReference>
<evidence type="ECO:0000313" key="10">
    <source>
        <dbReference type="Proteomes" id="UP000006281"/>
    </source>
</evidence>
<reference evidence="9 10" key="1">
    <citation type="journal article" date="2012" name="BMC Genomics">
        <title>Complete genome sequence of Saccharothrix espanaensis DSM 44229T and comparison to the other completely sequenced Pseudonocardiaceae.</title>
        <authorList>
            <person name="Strobel T."/>
            <person name="Al-Dilaimi A."/>
            <person name="Blom J."/>
            <person name="Gessner A."/>
            <person name="Kalinowski J."/>
            <person name="Luzhetska M."/>
            <person name="Puhler A."/>
            <person name="Szczepanowski R."/>
            <person name="Bechthold A."/>
            <person name="Ruckert C."/>
        </authorList>
    </citation>
    <scope>NUCLEOTIDE SEQUENCE [LARGE SCALE GENOMIC DNA]</scope>
    <source>
        <strain evidence="10">ATCC 51144 / DSM 44229 / JCM 9112 / NBRC 15066 / NRRL 15764</strain>
    </source>
</reference>
<dbReference type="BioCyc" id="SESP1179773:BN6_RS11145-MONOMER"/>
<dbReference type="RefSeq" id="WP_015099723.1">
    <property type="nucleotide sequence ID" value="NC_019673.1"/>
</dbReference>
<dbReference type="InterPro" id="IPR036388">
    <property type="entry name" value="WH-like_DNA-bd_sf"/>
</dbReference>
<name>K0JUM5_SACES</name>
<dbReference type="HOGENOM" id="CLU_004665_2_0_11"/>
<feature type="domain" description="Bacterial transcriptional activator" evidence="8">
    <location>
        <begin position="100"/>
        <end position="241"/>
    </location>
</feature>
<dbReference type="Gene3D" id="3.40.50.300">
    <property type="entry name" value="P-loop containing nucleotide triphosphate hydrolases"/>
    <property type="match status" value="1"/>
</dbReference>
<dbReference type="InterPro" id="IPR019734">
    <property type="entry name" value="TPR_rpt"/>
</dbReference>
<dbReference type="InterPro" id="IPR001867">
    <property type="entry name" value="OmpR/PhoB-type_DNA-bd"/>
</dbReference>
<keyword evidence="2" id="KW-0805">Transcription regulation</keyword>
<feature type="repeat" description="TPR" evidence="5">
    <location>
        <begin position="813"/>
        <end position="846"/>
    </location>
</feature>
<dbReference type="InterPro" id="IPR011990">
    <property type="entry name" value="TPR-like_helical_dom_sf"/>
</dbReference>
<evidence type="ECO:0000313" key="9">
    <source>
        <dbReference type="EMBL" id="CCH29611.1"/>
    </source>
</evidence>
<dbReference type="PROSITE" id="PS50005">
    <property type="entry name" value="TPR"/>
    <property type="match status" value="2"/>
</dbReference>
<evidence type="ECO:0000256" key="3">
    <source>
        <dbReference type="ARBA" id="ARBA00023125"/>
    </source>
</evidence>
<dbReference type="EMBL" id="HE804045">
    <property type="protein sequence ID" value="CCH29611.1"/>
    <property type="molecule type" value="Genomic_DNA"/>
</dbReference>
<protein>
    <submittedName>
        <fullName evidence="9">Transcriptional regulator, SARP family</fullName>
    </submittedName>
</protein>
<keyword evidence="10" id="KW-1185">Reference proteome</keyword>
<dbReference type="GO" id="GO:0006355">
    <property type="term" value="P:regulation of DNA-templated transcription"/>
    <property type="evidence" value="ECO:0007669"/>
    <property type="project" value="InterPro"/>
</dbReference>
<dbReference type="Proteomes" id="UP000006281">
    <property type="component" value="Chromosome"/>
</dbReference>
<dbReference type="CDD" id="cd15831">
    <property type="entry name" value="BTAD"/>
    <property type="match status" value="1"/>
</dbReference>
<dbReference type="SMART" id="SM01043">
    <property type="entry name" value="BTAD"/>
    <property type="match status" value="1"/>
</dbReference>
<comment type="similarity">
    <text evidence="1">Belongs to the AfsR/DnrI/RedD regulatory family.</text>
</comment>
<evidence type="ECO:0000256" key="6">
    <source>
        <dbReference type="SAM" id="MobiDB-lite"/>
    </source>
</evidence>
<evidence type="ECO:0000256" key="4">
    <source>
        <dbReference type="ARBA" id="ARBA00023163"/>
    </source>
</evidence>
<feature type="region of interest" description="Disordered" evidence="6">
    <location>
        <begin position="248"/>
        <end position="280"/>
    </location>
</feature>
<dbReference type="Gene3D" id="1.25.40.10">
    <property type="entry name" value="Tetratricopeptide repeat domain"/>
    <property type="match status" value="3"/>
</dbReference>
<dbReference type="eggNOG" id="COG0457">
    <property type="taxonomic scope" value="Bacteria"/>
</dbReference>
<dbReference type="Pfam" id="PF03704">
    <property type="entry name" value="BTAD"/>
    <property type="match status" value="1"/>
</dbReference>
<dbReference type="Gene3D" id="1.10.10.10">
    <property type="entry name" value="Winged helix-like DNA-binding domain superfamily/Winged helix DNA-binding domain"/>
    <property type="match status" value="1"/>
</dbReference>
<dbReference type="InterPro" id="IPR016032">
    <property type="entry name" value="Sig_transdc_resp-reg_C-effctor"/>
</dbReference>
<dbReference type="GO" id="GO:0000160">
    <property type="term" value="P:phosphorelay signal transduction system"/>
    <property type="evidence" value="ECO:0007669"/>
    <property type="project" value="InterPro"/>
</dbReference>
<dbReference type="OrthoDB" id="7628974at2"/>
<dbReference type="AlphaFoldDB" id="K0JUM5"/>
<dbReference type="SUPFAM" id="SSF46894">
    <property type="entry name" value="C-terminal effector domain of the bipartite response regulators"/>
    <property type="match status" value="1"/>
</dbReference>
<dbReference type="PATRIC" id="fig|1179773.3.peg.2286"/>
<keyword evidence="3" id="KW-0238">DNA-binding</keyword>
<evidence type="ECO:0000256" key="1">
    <source>
        <dbReference type="ARBA" id="ARBA00005820"/>
    </source>
</evidence>
<evidence type="ECO:0000256" key="2">
    <source>
        <dbReference type="ARBA" id="ARBA00023015"/>
    </source>
</evidence>
<dbReference type="GO" id="GO:0003677">
    <property type="term" value="F:DNA binding"/>
    <property type="evidence" value="ECO:0007669"/>
    <property type="project" value="UniProtKB-KW"/>
</dbReference>
<dbReference type="GO" id="GO:0043531">
    <property type="term" value="F:ADP binding"/>
    <property type="evidence" value="ECO:0007669"/>
    <property type="project" value="InterPro"/>
</dbReference>